<dbReference type="PROSITE" id="PS51754">
    <property type="entry name" value="OVATE"/>
    <property type="match status" value="1"/>
</dbReference>
<reference evidence="9 10" key="1">
    <citation type="journal article" date="2019" name="Genome Biol. Evol.">
        <title>Insights into the evolution of the New World diploid cottons (Gossypium, subgenus Houzingenia) based on genome sequencing.</title>
        <authorList>
            <person name="Grover C.E."/>
            <person name="Arick M.A. 2nd"/>
            <person name="Thrash A."/>
            <person name="Conover J.L."/>
            <person name="Sanders W.S."/>
            <person name="Peterson D.G."/>
            <person name="Frelichowski J.E."/>
            <person name="Scheffler J.A."/>
            <person name="Scheffler B.E."/>
            <person name="Wendel J.F."/>
        </authorList>
    </citation>
    <scope>NUCLEOTIDE SEQUENCE [LARGE SCALE GENOMIC DNA]</scope>
    <source>
        <strain evidence="9">5</strain>
        <tissue evidence="9">Leaf</tissue>
    </source>
</reference>
<sequence>MSSTNKKKLILSTASISLGCRSCKKLKLSSVFNPKPKPQSPYNLSSSNSSNKTTPYNSMSEFGTPTSFSSHTTTQYWQMDIETDKEAMCSPPATTVRGLGRVGGESLAGEKDSDDPYLDFRYSMLQMILEKQIYSKDELKELLNCFLHLNSSYYHGIILSAFTDIWNGLFSIKPGGGGSPHLLSQFYADIVRVMR</sequence>
<dbReference type="PROSITE" id="PS51257">
    <property type="entry name" value="PROKAR_LIPOPROTEIN"/>
    <property type="match status" value="1"/>
</dbReference>
<proteinExistence type="predicted"/>
<protein>
    <recommendedName>
        <fullName evidence="6">Transcription repressor</fullName>
    </recommendedName>
    <alternativeName>
        <fullName evidence="6">Ovate family protein</fullName>
    </alternativeName>
</protein>
<dbReference type="InterPro" id="IPR038933">
    <property type="entry name" value="Ovate"/>
</dbReference>
<keyword evidence="3 6" id="KW-0805">Transcription regulation</keyword>
<evidence type="ECO:0000313" key="9">
    <source>
        <dbReference type="EMBL" id="MBA0734211.1"/>
    </source>
</evidence>
<dbReference type="Proteomes" id="UP000593579">
    <property type="component" value="Unassembled WGS sequence"/>
</dbReference>
<feature type="domain" description="OVATE" evidence="8">
    <location>
        <begin position="109"/>
        <end position="168"/>
    </location>
</feature>
<dbReference type="NCBIfam" id="TIGR01568">
    <property type="entry name" value="A_thal_3678"/>
    <property type="match status" value="1"/>
</dbReference>
<name>A0A7J9BCY5_GOSGO</name>
<evidence type="ECO:0000259" key="8">
    <source>
        <dbReference type="PROSITE" id="PS51754"/>
    </source>
</evidence>
<dbReference type="AlphaFoldDB" id="A0A7J9BCY5"/>
<feature type="compositionally biased region" description="Polar residues" evidence="7">
    <location>
        <begin position="59"/>
        <end position="68"/>
    </location>
</feature>
<keyword evidence="2 6" id="KW-0678">Repressor</keyword>
<keyword evidence="4 6" id="KW-0804">Transcription</keyword>
<feature type="non-terminal residue" evidence="9">
    <location>
        <position position="195"/>
    </location>
</feature>
<comment type="function">
    <text evidence="6">Transcriptional repressor that regulates multiple aspects of plant growth and development.</text>
</comment>
<accession>A0A7J9BCY5</accession>
<evidence type="ECO:0000256" key="7">
    <source>
        <dbReference type="SAM" id="MobiDB-lite"/>
    </source>
</evidence>
<evidence type="ECO:0000256" key="3">
    <source>
        <dbReference type="ARBA" id="ARBA00023015"/>
    </source>
</evidence>
<organism evidence="9 10">
    <name type="scientific">Gossypium gossypioides</name>
    <name type="common">Mexican cotton</name>
    <name type="synonym">Selera gossypioides</name>
    <dbReference type="NCBI Taxonomy" id="34282"/>
    <lineage>
        <taxon>Eukaryota</taxon>
        <taxon>Viridiplantae</taxon>
        <taxon>Streptophyta</taxon>
        <taxon>Embryophyta</taxon>
        <taxon>Tracheophyta</taxon>
        <taxon>Spermatophyta</taxon>
        <taxon>Magnoliopsida</taxon>
        <taxon>eudicotyledons</taxon>
        <taxon>Gunneridae</taxon>
        <taxon>Pentapetalae</taxon>
        <taxon>rosids</taxon>
        <taxon>malvids</taxon>
        <taxon>Malvales</taxon>
        <taxon>Malvaceae</taxon>
        <taxon>Malvoideae</taxon>
        <taxon>Gossypium</taxon>
    </lineage>
</organism>
<evidence type="ECO:0000313" key="10">
    <source>
        <dbReference type="Proteomes" id="UP000593579"/>
    </source>
</evidence>
<evidence type="ECO:0000256" key="4">
    <source>
        <dbReference type="ARBA" id="ARBA00023163"/>
    </source>
</evidence>
<evidence type="ECO:0000256" key="5">
    <source>
        <dbReference type="ARBA" id="ARBA00023242"/>
    </source>
</evidence>
<dbReference type="Pfam" id="PF04844">
    <property type="entry name" value="Ovate"/>
    <property type="match status" value="1"/>
</dbReference>
<dbReference type="PANTHER" id="PTHR33057">
    <property type="entry name" value="TRANSCRIPTION REPRESSOR OFP7-RELATED"/>
    <property type="match status" value="1"/>
</dbReference>
<dbReference type="GO" id="GO:0005634">
    <property type="term" value="C:nucleus"/>
    <property type="evidence" value="ECO:0007669"/>
    <property type="project" value="UniProtKB-SubCell"/>
</dbReference>
<evidence type="ECO:0000256" key="2">
    <source>
        <dbReference type="ARBA" id="ARBA00022491"/>
    </source>
</evidence>
<dbReference type="OrthoDB" id="1928390at2759"/>
<feature type="region of interest" description="Disordered" evidence="7">
    <location>
        <begin position="34"/>
        <end position="68"/>
    </location>
</feature>
<evidence type="ECO:0000256" key="1">
    <source>
        <dbReference type="ARBA" id="ARBA00004123"/>
    </source>
</evidence>
<feature type="compositionally biased region" description="Low complexity" evidence="7">
    <location>
        <begin position="40"/>
        <end position="58"/>
    </location>
</feature>
<evidence type="ECO:0000256" key="6">
    <source>
        <dbReference type="RuleBase" id="RU367028"/>
    </source>
</evidence>
<dbReference type="InterPro" id="IPR006458">
    <property type="entry name" value="Ovate_C"/>
</dbReference>
<dbReference type="EMBL" id="JABEZY010000002">
    <property type="protein sequence ID" value="MBA0734211.1"/>
    <property type="molecule type" value="Genomic_DNA"/>
</dbReference>
<keyword evidence="10" id="KW-1185">Reference proteome</keyword>
<keyword evidence="5 6" id="KW-0539">Nucleus</keyword>
<gene>
    <name evidence="9" type="ORF">Gogos_018152</name>
</gene>
<comment type="caution">
    <text evidence="9">The sequence shown here is derived from an EMBL/GenBank/DDBJ whole genome shotgun (WGS) entry which is preliminary data.</text>
</comment>
<comment type="subcellular location">
    <subcellularLocation>
        <location evidence="1 6">Nucleus</location>
    </subcellularLocation>
</comment>
<dbReference type="PANTHER" id="PTHR33057:SF70">
    <property type="entry name" value="TRANSCRIPTION REPRESSOR-RELATED"/>
    <property type="match status" value="1"/>
</dbReference>
<dbReference type="GO" id="GO:0045892">
    <property type="term" value="P:negative regulation of DNA-templated transcription"/>
    <property type="evidence" value="ECO:0007669"/>
    <property type="project" value="UniProtKB-UniRule"/>
</dbReference>